<keyword evidence="2" id="KW-1185">Reference proteome</keyword>
<gene>
    <name evidence="1" type="ORF">E2986_09061</name>
</gene>
<protein>
    <submittedName>
        <fullName evidence="1">Uncharacterized protein</fullName>
    </submittedName>
</protein>
<evidence type="ECO:0000313" key="2">
    <source>
        <dbReference type="Proteomes" id="UP000655588"/>
    </source>
</evidence>
<sequence>MLRLYSQPLHDYYLLLNDLNPGFIVLVVFTSLGDPCSPLTNHFLMRMLPTKFSKHGDSSFPESTTDVNGNQPSDRARRIILFHRTCPCNYNDGWILSP</sequence>
<dbReference type="Proteomes" id="UP000655588">
    <property type="component" value="Unassembled WGS sequence"/>
</dbReference>
<comment type="caution">
    <text evidence="1">The sequence shown here is derived from an EMBL/GenBank/DDBJ whole genome shotgun (WGS) entry which is preliminary data.</text>
</comment>
<evidence type="ECO:0000313" key="1">
    <source>
        <dbReference type="EMBL" id="KAF3422376.1"/>
    </source>
</evidence>
<accession>A0A833RUB4</accession>
<dbReference type="EMBL" id="WNWW01000727">
    <property type="protein sequence ID" value="KAF3422376.1"/>
    <property type="molecule type" value="Genomic_DNA"/>
</dbReference>
<name>A0A833RUB4_9HYME</name>
<proteinExistence type="predicted"/>
<dbReference type="AlphaFoldDB" id="A0A833RUB4"/>
<organism evidence="1 2">
    <name type="scientific">Frieseomelitta varia</name>
    <dbReference type="NCBI Taxonomy" id="561572"/>
    <lineage>
        <taxon>Eukaryota</taxon>
        <taxon>Metazoa</taxon>
        <taxon>Ecdysozoa</taxon>
        <taxon>Arthropoda</taxon>
        <taxon>Hexapoda</taxon>
        <taxon>Insecta</taxon>
        <taxon>Pterygota</taxon>
        <taxon>Neoptera</taxon>
        <taxon>Endopterygota</taxon>
        <taxon>Hymenoptera</taxon>
        <taxon>Apocrita</taxon>
        <taxon>Aculeata</taxon>
        <taxon>Apoidea</taxon>
        <taxon>Anthophila</taxon>
        <taxon>Apidae</taxon>
        <taxon>Frieseomelitta</taxon>
    </lineage>
</organism>
<reference evidence="1" key="1">
    <citation type="submission" date="2019-11" db="EMBL/GenBank/DDBJ databases">
        <title>The nuclear and mitochondrial genomes of Frieseomelitta varia - a highly eusocial stingless bee (Meliponini) with a permanently sterile worker caste.</title>
        <authorList>
            <person name="Freitas F.C.P."/>
            <person name="Lourenco A.P."/>
            <person name="Nunes F.M.F."/>
            <person name="Paschoal A.R."/>
            <person name="Abreu F.C.P."/>
            <person name="Barbin F.O."/>
            <person name="Bataglia L."/>
            <person name="Cardoso-Junior C.A.M."/>
            <person name="Cervoni M.S."/>
            <person name="Silva S.R."/>
            <person name="Dalarmi F."/>
            <person name="Del Lama M.A."/>
            <person name="Depintor T.S."/>
            <person name="Ferreira K.M."/>
            <person name="Goria P.S."/>
            <person name="Jaskot M.C."/>
            <person name="Lago D.C."/>
            <person name="Luna-Lucena D."/>
            <person name="Moda L.M."/>
            <person name="Nascimento L."/>
            <person name="Pedrino M."/>
            <person name="Rabico F.O."/>
            <person name="Sanches F.C."/>
            <person name="Santos D.E."/>
            <person name="Santos C.G."/>
            <person name="Vieira J."/>
            <person name="Lopes T.F."/>
            <person name="Barchuk A.R."/>
            <person name="Hartfelder K."/>
            <person name="Simoes Z.L.P."/>
            <person name="Bitondi M.M.G."/>
            <person name="Pinheiro D.G."/>
        </authorList>
    </citation>
    <scope>NUCLEOTIDE SEQUENCE</scope>
    <source>
        <strain evidence="1">USP_RPSP 00005682</strain>
        <tissue evidence="1">Whole individual</tissue>
    </source>
</reference>